<evidence type="ECO:0000313" key="9">
    <source>
        <dbReference type="EMBL" id="VDP47880.1"/>
    </source>
</evidence>
<dbReference type="EMBL" id="UZAH01037025">
    <property type="protein sequence ID" value="VDP47880.1"/>
    <property type="molecule type" value="Genomic_DNA"/>
</dbReference>
<dbReference type="SMART" id="SM00409">
    <property type="entry name" value="IG"/>
    <property type="match status" value="3"/>
</dbReference>
<dbReference type="PROSITE" id="PS50835">
    <property type="entry name" value="IG_LIKE"/>
    <property type="match status" value="3"/>
</dbReference>
<feature type="domain" description="Ig-like" evidence="8">
    <location>
        <begin position="271"/>
        <end position="334"/>
    </location>
</feature>
<reference evidence="9 10" key="1">
    <citation type="submission" date="2018-11" db="EMBL/GenBank/DDBJ databases">
        <authorList>
            <consortium name="Pathogen Informatics"/>
        </authorList>
    </citation>
    <scope>NUCLEOTIDE SEQUENCE [LARGE SCALE GENOMIC DNA]</scope>
</reference>
<accession>A0A183GQC1</accession>
<dbReference type="AlphaFoldDB" id="A0A183GQC1"/>
<dbReference type="PANTHER" id="PTHR13817:SF166">
    <property type="entry name" value="NEURONAL IGCAM-RELATED"/>
    <property type="match status" value="1"/>
</dbReference>
<dbReference type="InterPro" id="IPR058157">
    <property type="entry name" value="Spectrin_met"/>
</dbReference>
<dbReference type="WBParaSite" id="HPBE_0002489101-mRNA-1">
    <property type="protein sequence ID" value="HPBE_0002489101-mRNA-1"/>
    <property type="gene ID" value="HPBE_0002489101"/>
</dbReference>
<protein>
    <submittedName>
        <fullName evidence="11">Immunoglobulin I-set domain protein</fullName>
    </submittedName>
</protein>
<evidence type="ECO:0000313" key="11">
    <source>
        <dbReference type="WBParaSite" id="HPBE_0002489101-mRNA-1"/>
    </source>
</evidence>
<dbReference type="FunFam" id="2.60.40.10:FF:000425">
    <property type="entry name" value="Myosin light chain kinase"/>
    <property type="match status" value="2"/>
</dbReference>
<dbReference type="InterPro" id="IPR013783">
    <property type="entry name" value="Ig-like_fold"/>
</dbReference>
<dbReference type="InterPro" id="IPR003599">
    <property type="entry name" value="Ig_sub"/>
</dbReference>
<dbReference type="Pfam" id="PF25101">
    <property type="entry name" value="Spectrin_7"/>
    <property type="match status" value="1"/>
</dbReference>
<evidence type="ECO:0000256" key="3">
    <source>
        <dbReference type="ARBA" id="ARBA00022737"/>
    </source>
</evidence>
<evidence type="ECO:0000256" key="2">
    <source>
        <dbReference type="ARBA" id="ARBA00022490"/>
    </source>
</evidence>
<proteinExistence type="predicted"/>
<dbReference type="Pfam" id="PF07679">
    <property type="entry name" value="I-set"/>
    <property type="match status" value="3"/>
</dbReference>
<dbReference type="PROSITE" id="PS50006">
    <property type="entry name" value="FHA_DOMAIN"/>
    <property type="match status" value="1"/>
</dbReference>
<dbReference type="PANTHER" id="PTHR13817">
    <property type="entry name" value="TITIN"/>
    <property type="match status" value="1"/>
</dbReference>
<comment type="subcellular location">
    <subcellularLocation>
        <location evidence="1">Cytoplasm</location>
        <location evidence="1">Myofibril</location>
        <location evidence="1">Sarcomere</location>
        <location evidence="1">A band</location>
    </subcellularLocation>
</comment>
<evidence type="ECO:0000256" key="5">
    <source>
        <dbReference type="ARBA" id="ARBA00023319"/>
    </source>
</evidence>
<feature type="domain" description="Ig-like" evidence="8">
    <location>
        <begin position="375"/>
        <end position="470"/>
    </location>
</feature>
<gene>
    <name evidence="9" type="ORF">HPBE_LOCUS24890</name>
</gene>
<dbReference type="InterPro" id="IPR050964">
    <property type="entry name" value="Striated_Muscle_Regulatory"/>
</dbReference>
<keyword evidence="5" id="KW-0393">Immunoglobulin domain</keyword>
<dbReference type="GO" id="GO:0019899">
    <property type="term" value="F:enzyme binding"/>
    <property type="evidence" value="ECO:0007669"/>
    <property type="project" value="UniProtKB-ARBA"/>
</dbReference>
<dbReference type="InterPro" id="IPR000253">
    <property type="entry name" value="FHA_dom"/>
</dbReference>
<feature type="domain" description="Ig-like" evidence="8">
    <location>
        <begin position="166"/>
        <end position="254"/>
    </location>
</feature>
<evidence type="ECO:0000259" key="7">
    <source>
        <dbReference type="PROSITE" id="PS50006"/>
    </source>
</evidence>
<organism evidence="10 11">
    <name type="scientific">Heligmosomoides polygyrus</name>
    <name type="common">Parasitic roundworm</name>
    <dbReference type="NCBI Taxonomy" id="6339"/>
    <lineage>
        <taxon>Eukaryota</taxon>
        <taxon>Metazoa</taxon>
        <taxon>Ecdysozoa</taxon>
        <taxon>Nematoda</taxon>
        <taxon>Chromadorea</taxon>
        <taxon>Rhabditida</taxon>
        <taxon>Rhabditina</taxon>
        <taxon>Rhabditomorpha</taxon>
        <taxon>Strongyloidea</taxon>
        <taxon>Heligmosomidae</taxon>
        <taxon>Heligmosomoides</taxon>
    </lineage>
</organism>
<sequence length="690" mass="79347">ERFVVSAEEVAKNDDTLDVTRSVQAARNIIVDHDHRLTYAKLKWSEWLSRKEAEKKVVTVIEEVEMWQEETWEIIRLLENTKTTTLQDSEGLYRRVKELQQTIDQQEFKLDEAKRSTKSEELTKRIDELIRRQREIRERAAHLEKKVETVYESFLQQEVVERIRAPQILTTLRDAQVDEGSRFEFAARIEGEPEPKISWLKDGIDVKSNIDYRQDFVNGVASLVIEETFIEDTATYTVRAENEGGVAESSAKLTVKSRSAVSSSLMEDEKPRFIKQLTNIQVTEGQTTTLDCVVTGRPEPEVFTGDHCSLTIQPTGQFRFSRVKQNGFLMNWFRLVLSDSGLYTIKARNIHGEATNFCQLKVVAKKLPPPTPPKPRPARAPVFEQKLTTSTWDEGDTATLQVVTYGEPRPEVHWRFEEQPIYTSETIKTEEYLDGTSRLIISEVKPVHSGLYTAVAVNEAGEAQTSATLHVIEKKTVDEHMLQEDMYEKIGRPVERREEVIRREEMQYTEQQPAPVKRDYGMSKIASEKRWTELIDEQMSQPPSAPESLSVSPEPKRIVLEQRWVDVSRHSEDKLFASLSQKCAPRMADALLTSTLQQIDEILEQRAPSSVEERETKTAETYVKVRSPAFVEEFWQPPNDSQMVDELMRDAVPQAMRGASRTLTQESEVQSFYEGDCRVVGCKDKRRHND</sequence>
<dbReference type="InterPro" id="IPR007110">
    <property type="entry name" value="Ig-like_dom"/>
</dbReference>
<dbReference type="InterPro" id="IPR013098">
    <property type="entry name" value="Ig_I-set"/>
</dbReference>
<dbReference type="OrthoDB" id="114660at2759"/>
<keyword evidence="10" id="KW-1185">Reference proteome</keyword>
<dbReference type="InterPro" id="IPR003598">
    <property type="entry name" value="Ig_sub2"/>
</dbReference>
<keyword evidence="6" id="KW-0175">Coiled coil</keyword>
<dbReference type="SMART" id="SM00408">
    <property type="entry name" value="IGc2"/>
    <property type="match status" value="3"/>
</dbReference>
<evidence type="ECO:0000256" key="6">
    <source>
        <dbReference type="SAM" id="Coils"/>
    </source>
</evidence>
<dbReference type="GO" id="GO:0031672">
    <property type="term" value="C:A band"/>
    <property type="evidence" value="ECO:0007669"/>
    <property type="project" value="UniProtKB-SubCell"/>
</dbReference>
<reference evidence="11" key="2">
    <citation type="submission" date="2019-09" db="UniProtKB">
        <authorList>
            <consortium name="WormBaseParasite"/>
        </authorList>
    </citation>
    <scope>IDENTIFICATION</scope>
</reference>
<evidence type="ECO:0000313" key="10">
    <source>
        <dbReference type="Proteomes" id="UP000050761"/>
    </source>
</evidence>
<keyword evidence="2" id="KW-0963">Cytoplasm</keyword>
<feature type="coiled-coil region" evidence="6">
    <location>
        <begin position="96"/>
        <end position="146"/>
    </location>
</feature>
<feature type="domain" description="FHA" evidence="7">
    <location>
        <begin position="282"/>
        <end position="335"/>
    </location>
</feature>
<evidence type="ECO:0000259" key="8">
    <source>
        <dbReference type="PROSITE" id="PS50835"/>
    </source>
</evidence>
<evidence type="ECO:0000256" key="1">
    <source>
        <dbReference type="ARBA" id="ARBA00004161"/>
    </source>
</evidence>
<name>A0A183GQC1_HELPZ</name>
<dbReference type="Gene3D" id="2.60.40.10">
    <property type="entry name" value="Immunoglobulins"/>
    <property type="match status" value="3"/>
</dbReference>
<dbReference type="FunFam" id="2.60.40.10:FF:000032">
    <property type="entry name" value="palladin isoform X1"/>
    <property type="match status" value="1"/>
</dbReference>
<evidence type="ECO:0000256" key="4">
    <source>
        <dbReference type="ARBA" id="ARBA00023157"/>
    </source>
</evidence>
<dbReference type="SUPFAM" id="SSF48726">
    <property type="entry name" value="Immunoglobulin"/>
    <property type="match status" value="3"/>
</dbReference>
<keyword evidence="3" id="KW-0677">Repeat</keyword>
<accession>A0A3P8DXY1</accession>
<dbReference type="Proteomes" id="UP000050761">
    <property type="component" value="Unassembled WGS sequence"/>
</dbReference>
<dbReference type="InterPro" id="IPR036179">
    <property type="entry name" value="Ig-like_dom_sf"/>
</dbReference>
<keyword evidence="4" id="KW-1015">Disulfide bond</keyword>